<proteinExistence type="predicted"/>
<dbReference type="Gene3D" id="1.10.260.40">
    <property type="entry name" value="lambda repressor-like DNA-binding domains"/>
    <property type="match status" value="1"/>
</dbReference>
<dbReference type="Pfam" id="PF13560">
    <property type="entry name" value="HTH_31"/>
    <property type="match status" value="1"/>
</dbReference>
<evidence type="ECO:0000313" key="2">
    <source>
        <dbReference type="EMBL" id="TQV69233.1"/>
    </source>
</evidence>
<dbReference type="InterPro" id="IPR010982">
    <property type="entry name" value="Lambda_DNA-bd_dom_sf"/>
</dbReference>
<dbReference type="EMBL" id="VICH01000004">
    <property type="protein sequence ID" value="TQV69233.1"/>
    <property type="molecule type" value="Genomic_DNA"/>
</dbReference>
<gene>
    <name evidence="2" type="ORF">FIL88_06655</name>
</gene>
<name>A0A545SW96_9RHOB</name>
<dbReference type="InterPro" id="IPR001387">
    <property type="entry name" value="Cro/C1-type_HTH"/>
</dbReference>
<evidence type="ECO:0000259" key="1">
    <source>
        <dbReference type="PROSITE" id="PS50943"/>
    </source>
</evidence>
<evidence type="ECO:0000313" key="3">
    <source>
        <dbReference type="Proteomes" id="UP000315816"/>
    </source>
</evidence>
<dbReference type="AlphaFoldDB" id="A0A545SW96"/>
<dbReference type="SUPFAM" id="SSF47413">
    <property type="entry name" value="lambda repressor-like DNA-binding domains"/>
    <property type="match status" value="1"/>
</dbReference>
<comment type="caution">
    <text evidence="2">The sequence shown here is derived from an EMBL/GenBank/DDBJ whole genome shotgun (WGS) entry which is preliminary data.</text>
</comment>
<dbReference type="PROSITE" id="PS50943">
    <property type="entry name" value="HTH_CROC1"/>
    <property type="match status" value="1"/>
</dbReference>
<dbReference type="OrthoDB" id="9785973at2"/>
<protein>
    <submittedName>
        <fullName evidence="2">Helix-turn-helix transcriptional regulator</fullName>
    </submittedName>
</protein>
<sequence>MDKFSQSLRHWRGLRRYSQLALASEAGVSARHLSFLESERARPSRDMVISLCDALSIPNADRNRMLEAAGFAAIYPVSALNSAEIAPAREGLVRVLERHDPFPGILLDREWRLLRFNAMAKRLFSLSGLSEGDSTLRLLETPGLMASMIENWPEVGHHMLLRLKAESRAAGGISSLDHAIRLLERDPDVQRYTPKGPVSPVLPTIYRVGDVRLSLFSTYLQIGGAEDLSLTDLKVELMMPADEASRNWLEAAASSA</sequence>
<dbReference type="InterPro" id="IPR041413">
    <property type="entry name" value="MLTR_LBD"/>
</dbReference>
<dbReference type="Proteomes" id="UP000315816">
    <property type="component" value="Unassembled WGS sequence"/>
</dbReference>
<dbReference type="PANTHER" id="PTHR35010">
    <property type="entry name" value="BLL4672 PROTEIN-RELATED"/>
    <property type="match status" value="1"/>
</dbReference>
<dbReference type="Pfam" id="PF17765">
    <property type="entry name" value="MLTR_LBD"/>
    <property type="match status" value="1"/>
</dbReference>
<feature type="domain" description="HTH cro/C1-type" evidence="1">
    <location>
        <begin position="8"/>
        <end position="62"/>
    </location>
</feature>
<keyword evidence="3" id="KW-1185">Reference proteome</keyword>
<reference evidence="2 3" key="1">
    <citation type="submission" date="2019-06" db="EMBL/GenBank/DDBJ databases">
        <title>A novel species of marine bacteria.</title>
        <authorList>
            <person name="Wang Y."/>
        </authorList>
    </citation>
    <scope>NUCLEOTIDE SEQUENCE [LARGE SCALE GENOMIC DNA]</scope>
    <source>
        <strain evidence="2 3">MA1-10</strain>
    </source>
</reference>
<dbReference type="SMART" id="SM00530">
    <property type="entry name" value="HTH_XRE"/>
    <property type="match status" value="1"/>
</dbReference>
<dbReference type="RefSeq" id="WP_142852984.1">
    <property type="nucleotide sequence ID" value="NZ_FXWW01000001.1"/>
</dbReference>
<dbReference type="Gene3D" id="3.30.450.180">
    <property type="match status" value="1"/>
</dbReference>
<dbReference type="PANTHER" id="PTHR35010:SF4">
    <property type="entry name" value="BLL5781 PROTEIN"/>
    <property type="match status" value="1"/>
</dbReference>
<accession>A0A545SW96</accession>
<dbReference type="CDD" id="cd00093">
    <property type="entry name" value="HTH_XRE"/>
    <property type="match status" value="1"/>
</dbReference>
<dbReference type="GO" id="GO:0003677">
    <property type="term" value="F:DNA binding"/>
    <property type="evidence" value="ECO:0007669"/>
    <property type="project" value="InterPro"/>
</dbReference>
<organism evidence="2 3">
    <name type="scientific">Aliiroseovarius halocynthiae</name>
    <dbReference type="NCBI Taxonomy" id="985055"/>
    <lineage>
        <taxon>Bacteria</taxon>
        <taxon>Pseudomonadati</taxon>
        <taxon>Pseudomonadota</taxon>
        <taxon>Alphaproteobacteria</taxon>
        <taxon>Rhodobacterales</taxon>
        <taxon>Paracoccaceae</taxon>
        <taxon>Aliiroseovarius</taxon>
    </lineage>
</organism>